<accession>A0A922FQ70</accession>
<organism evidence="13 14">
    <name type="scientific">Carya illinoinensis</name>
    <name type="common">Pecan</name>
    <dbReference type="NCBI Taxonomy" id="32201"/>
    <lineage>
        <taxon>Eukaryota</taxon>
        <taxon>Viridiplantae</taxon>
        <taxon>Streptophyta</taxon>
        <taxon>Embryophyta</taxon>
        <taxon>Tracheophyta</taxon>
        <taxon>Spermatophyta</taxon>
        <taxon>Magnoliopsida</taxon>
        <taxon>eudicotyledons</taxon>
        <taxon>Gunneridae</taxon>
        <taxon>Pentapetalae</taxon>
        <taxon>rosids</taxon>
        <taxon>fabids</taxon>
        <taxon>Fagales</taxon>
        <taxon>Juglandaceae</taxon>
        <taxon>Carya</taxon>
    </lineage>
</organism>
<evidence type="ECO:0000256" key="2">
    <source>
        <dbReference type="ARBA" id="ARBA00009614"/>
    </source>
</evidence>
<keyword evidence="4" id="KW-0479">Metal-binding</keyword>
<dbReference type="PANTHER" id="PTHR10201">
    <property type="entry name" value="MATRIX METALLOPROTEINASE"/>
    <property type="match status" value="1"/>
</dbReference>
<reference evidence="13" key="1">
    <citation type="submission" date="2021-01" db="EMBL/GenBank/DDBJ databases">
        <authorList>
            <person name="Lovell J.T."/>
            <person name="Bentley N."/>
            <person name="Bhattarai G."/>
            <person name="Jenkins J.W."/>
            <person name="Sreedasyam A."/>
            <person name="Alarcon Y."/>
            <person name="Bock C."/>
            <person name="Boston L."/>
            <person name="Carlson J."/>
            <person name="Cervantes K."/>
            <person name="Clermont K."/>
            <person name="Krom N."/>
            <person name="Kubenka K."/>
            <person name="Mamidi S."/>
            <person name="Mattison C."/>
            <person name="Monteros M."/>
            <person name="Pisani C."/>
            <person name="Plott C."/>
            <person name="Rajasekar S."/>
            <person name="Rhein H.S."/>
            <person name="Rohla C."/>
            <person name="Song M."/>
            <person name="Hilaire R.S."/>
            <person name="Shu S."/>
            <person name="Wells L."/>
            <person name="Wang X."/>
            <person name="Webber J."/>
            <person name="Heerema R.J."/>
            <person name="Klein P."/>
            <person name="Conner P."/>
            <person name="Grauke L."/>
            <person name="Grimwood J."/>
            <person name="Schmutz J."/>
            <person name="Randall J.J."/>
        </authorList>
    </citation>
    <scope>NUCLEOTIDE SEQUENCE</scope>
    <source>
        <tissue evidence="13">Leaf</tissue>
    </source>
</reference>
<dbReference type="CDD" id="cd04278">
    <property type="entry name" value="ZnMc_MMP"/>
    <property type="match status" value="1"/>
</dbReference>
<evidence type="ECO:0000256" key="10">
    <source>
        <dbReference type="ARBA" id="ARBA00023180"/>
    </source>
</evidence>
<comment type="caution">
    <text evidence="13">The sequence shown here is derived from an EMBL/GenBank/DDBJ whole genome shotgun (WGS) entry which is preliminary data.</text>
</comment>
<feature type="domain" description="Peptidase metallopeptidase" evidence="12">
    <location>
        <begin position="169"/>
        <end position="324"/>
    </location>
</feature>
<dbReference type="SMART" id="SM00235">
    <property type="entry name" value="ZnMc"/>
    <property type="match status" value="1"/>
</dbReference>
<evidence type="ECO:0000313" key="14">
    <source>
        <dbReference type="Proteomes" id="UP000811246"/>
    </source>
</evidence>
<dbReference type="InterPro" id="IPR002477">
    <property type="entry name" value="Peptidoglycan-bd-like"/>
</dbReference>
<name>A0A922FQ70_CARIL</name>
<dbReference type="InterPro" id="IPR006026">
    <property type="entry name" value="Peptidase_Metallo"/>
</dbReference>
<evidence type="ECO:0000256" key="1">
    <source>
        <dbReference type="ARBA" id="ARBA00001947"/>
    </source>
</evidence>
<evidence type="ECO:0000256" key="8">
    <source>
        <dbReference type="ARBA" id="ARBA00023049"/>
    </source>
</evidence>
<keyword evidence="7" id="KW-0862">Zinc</keyword>
<proteinExistence type="inferred from homology"/>
<keyword evidence="3" id="KW-0645">Protease</keyword>
<gene>
    <name evidence="13" type="ORF">I3842_02G108500</name>
</gene>
<protein>
    <recommendedName>
        <fullName evidence="12">Peptidase metallopeptidase domain-containing protein</fullName>
    </recommendedName>
</protein>
<keyword evidence="5 11" id="KW-0732">Signal</keyword>
<dbReference type="GO" id="GO:0008270">
    <property type="term" value="F:zinc ion binding"/>
    <property type="evidence" value="ECO:0007669"/>
    <property type="project" value="InterPro"/>
</dbReference>
<dbReference type="Pfam" id="PF01471">
    <property type="entry name" value="PG_binding_1"/>
    <property type="match status" value="1"/>
</dbReference>
<evidence type="ECO:0000256" key="6">
    <source>
        <dbReference type="ARBA" id="ARBA00022801"/>
    </source>
</evidence>
<dbReference type="GO" id="GO:0030574">
    <property type="term" value="P:collagen catabolic process"/>
    <property type="evidence" value="ECO:0007669"/>
    <property type="project" value="TreeGrafter"/>
</dbReference>
<feature type="chain" id="PRO_5036795053" description="Peptidase metallopeptidase domain-containing protein" evidence="11">
    <location>
        <begin position="18"/>
        <end position="324"/>
    </location>
</feature>
<dbReference type="InterPro" id="IPR033739">
    <property type="entry name" value="M10A_MMP"/>
</dbReference>
<dbReference type="FunFam" id="3.40.390.10:FF:000018">
    <property type="entry name" value="Metalloendoproteinase 1"/>
    <property type="match status" value="1"/>
</dbReference>
<evidence type="ECO:0000256" key="4">
    <source>
        <dbReference type="ARBA" id="ARBA00022723"/>
    </source>
</evidence>
<dbReference type="Proteomes" id="UP000811246">
    <property type="component" value="Chromosome 2"/>
</dbReference>
<dbReference type="GO" id="GO:0031012">
    <property type="term" value="C:extracellular matrix"/>
    <property type="evidence" value="ECO:0007669"/>
    <property type="project" value="InterPro"/>
</dbReference>
<evidence type="ECO:0000256" key="7">
    <source>
        <dbReference type="ARBA" id="ARBA00022833"/>
    </source>
</evidence>
<dbReference type="GO" id="GO:0030198">
    <property type="term" value="P:extracellular matrix organization"/>
    <property type="evidence" value="ECO:0007669"/>
    <property type="project" value="TreeGrafter"/>
</dbReference>
<comment type="similarity">
    <text evidence="2">Belongs to the peptidase M10A family. Matrix metalloproteinases (MMPs) subfamily.</text>
</comment>
<evidence type="ECO:0000259" key="12">
    <source>
        <dbReference type="SMART" id="SM00235"/>
    </source>
</evidence>
<dbReference type="EMBL" id="CM031826">
    <property type="protein sequence ID" value="KAG6726979.1"/>
    <property type="molecule type" value="Genomic_DNA"/>
</dbReference>
<comment type="cofactor">
    <cofactor evidence="1">
        <name>Zn(2+)</name>
        <dbReference type="ChEBI" id="CHEBI:29105"/>
    </cofactor>
</comment>
<keyword evidence="9" id="KW-0865">Zymogen</keyword>
<dbReference type="Pfam" id="PF00413">
    <property type="entry name" value="Peptidase_M10"/>
    <property type="match status" value="1"/>
</dbReference>
<evidence type="ECO:0000256" key="5">
    <source>
        <dbReference type="ARBA" id="ARBA00022729"/>
    </source>
</evidence>
<feature type="signal peptide" evidence="11">
    <location>
        <begin position="1"/>
        <end position="17"/>
    </location>
</feature>
<dbReference type="GO" id="GO:0006508">
    <property type="term" value="P:proteolysis"/>
    <property type="evidence" value="ECO:0007669"/>
    <property type="project" value="UniProtKB-KW"/>
</dbReference>
<dbReference type="PANTHER" id="PTHR10201:SF213">
    <property type="entry name" value="METALLOENDOPROTEINASE 2-MMP-LIKE"/>
    <property type="match status" value="1"/>
</dbReference>
<dbReference type="AlphaFoldDB" id="A0A922FQ70"/>
<evidence type="ECO:0000256" key="9">
    <source>
        <dbReference type="ARBA" id="ARBA00023145"/>
    </source>
</evidence>
<keyword evidence="10" id="KW-0325">Glycoprotein</keyword>
<sequence>MGQKWWLVELAFTLASAIFHLLPSSSTCFCYLPPPPLWVKNGWDDRKTSPFGFLKHLQGCHKGDKVKGVHDLKMYLEHFGYYQQTKNGTHAKDDDFDELLESAVRTYQLNYHLNATGILDAETVSKMMMPRCGVADIFNGTNPMQSNKKRHHHRHDSFHTVSHYSFFSDAPKWPASKYHLTYRFLRGTPAQAKSPIAQAFQTWAANTHFTFSQVRGFSKADITIGFARREHGDGNDFDGPGGTIAHAFAPTNGRFHYDADEQFSVGAIPEAFDYETVALHEIGHLLGLHHSSVPGAIMESTISTGVTKGLHADDIAGIKALYNV</sequence>
<dbReference type="GO" id="GO:0004222">
    <property type="term" value="F:metalloendopeptidase activity"/>
    <property type="evidence" value="ECO:0007669"/>
    <property type="project" value="InterPro"/>
</dbReference>
<keyword evidence="6" id="KW-0378">Hydrolase</keyword>
<evidence type="ECO:0000256" key="11">
    <source>
        <dbReference type="SAM" id="SignalP"/>
    </source>
</evidence>
<evidence type="ECO:0000256" key="3">
    <source>
        <dbReference type="ARBA" id="ARBA00022670"/>
    </source>
</evidence>
<evidence type="ECO:0000313" key="13">
    <source>
        <dbReference type="EMBL" id="KAG6726979.1"/>
    </source>
</evidence>
<dbReference type="InterPro" id="IPR001818">
    <property type="entry name" value="Pept_M10_metallopeptidase"/>
</dbReference>
<keyword evidence="8" id="KW-0482">Metalloprotease</keyword>